<dbReference type="OrthoDB" id="9797709at2"/>
<dbReference type="GO" id="GO:0016787">
    <property type="term" value="F:hydrolase activity"/>
    <property type="evidence" value="ECO:0007669"/>
    <property type="project" value="UniProtKB-KW"/>
</dbReference>
<keyword evidence="5" id="KW-1185">Reference proteome</keyword>
<reference evidence="4 5" key="1">
    <citation type="submission" date="2018-11" db="EMBL/GenBank/DDBJ databases">
        <title>Genome sequencing and assembly of Clostridium tagluense strain A121.</title>
        <authorList>
            <person name="Murakami T."/>
            <person name="Segawa T."/>
            <person name="Shcherbakova V.A."/>
            <person name="Mori H."/>
            <person name="Yoshimura Y."/>
        </authorList>
    </citation>
    <scope>NUCLEOTIDE SEQUENCE [LARGE SCALE GENOMIC DNA]</scope>
    <source>
        <strain evidence="4 5">A121</strain>
    </source>
</reference>
<accession>A0A401UNQ4</accession>
<evidence type="ECO:0000259" key="3">
    <source>
        <dbReference type="Pfam" id="PF00144"/>
    </source>
</evidence>
<keyword evidence="2" id="KW-0472">Membrane</keyword>
<feature type="domain" description="Beta-lactamase-related" evidence="3">
    <location>
        <begin position="8"/>
        <end position="336"/>
    </location>
</feature>
<dbReference type="Proteomes" id="UP000287872">
    <property type="component" value="Unassembled WGS sequence"/>
</dbReference>
<gene>
    <name evidence="4" type="ORF">Ctaglu_27890</name>
</gene>
<protein>
    <submittedName>
        <fullName evidence="4">Serine hydrolase</fullName>
    </submittedName>
</protein>
<dbReference type="InterPro" id="IPR050491">
    <property type="entry name" value="AmpC-like"/>
</dbReference>
<proteinExistence type="predicted"/>
<comment type="caution">
    <text evidence="4">The sequence shown here is derived from an EMBL/GenBank/DDBJ whole genome shotgun (WGS) entry which is preliminary data.</text>
</comment>
<name>A0A401UNQ4_9CLOT</name>
<dbReference type="GO" id="GO:0016020">
    <property type="term" value="C:membrane"/>
    <property type="evidence" value="ECO:0007669"/>
    <property type="project" value="UniProtKB-SubCell"/>
</dbReference>
<dbReference type="RefSeq" id="WP_125002719.1">
    <property type="nucleotide sequence ID" value="NZ_BHYK01000015.1"/>
</dbReference>
<sequence>MNIQEQVKQIFNEYAKENNFSGAALVKKGELTLFHEAYGDAHKGFGIKNTITTKFDTASITKLFTTVGILQLIDKDLISFEDKVLDILDIKDTNISKEVNIYHLLTHTSGIGDDADEEAGEEYEDIWREKPNYSVRETVDFLPQFINKKPNFEPGKGCRYNNVAFVLLGLVIEKITGRKYREYIKENVFEKIGMKDTGFYSMDGVNENVAEGYAEICNEKDEVIGWRKNIYAYPPIGSPDSGAFTTVADLDLFVRQLYNGRVLSKAITEDLFTPKVVHTKYEKITHMMGYGYEFIVSNDNNEVIYITKDGCNPGVACKFNYYPSIDTTLVVLANQDCNVWDLAGKVEKILIGKIS</sequence>
<dbReference type="EMBL" id="BHYK01000015">
    <property type="protein sequence ID" value="GCD11166.1"/>
    <property type="molecule type" value="Genomic_DNA"/>
</dbReference>
<evidence type="ECO:0000313" key="4">
    <source>
        <dbReference type="EMBL" id="GCD11166.1"/>
    </source>
</evidence>
<evidence type="ECO:0000256" key="1">
    <source>
        <dbReference type="ARBA" id="ARBA00004370"/>
    </source>
</evidence>
<dbReference type="AlphaFoldDB" id="A0A401UNQ4"/>
<keyword evidence="4" id="KW-0378">Hydrolase</keyword>
<dbReference type="PANTHER" id="PTHR46825:SF11">
    <property type="entry name" value="PENICILLIN-BINDING PROTEIN 4"/>
    <property type="match status" value="1"/>
</dbReference>
<dbReference type="InterPro" id="IPR012338">
    <property type="entry name" value="Beta-lactam/transpept-like"/>
</dbReference>
<dbReference type="InterPro" id="IPR001466">
    <property type="entry name" value="Beta-lactam-related"/>
</dbReference>
<dbReference type="Pfam" id="PF00144">
    <property type="entry name" value="Beta-lactamase"/>
    <property type="match status" value="1"/>
</dbReference>
<dbReference type="SUPFAM" id="SSF56601">
    <property type="entry name" value="beta-lactamase/transpeptidase-like"/>
    <property type="match status" value="1"/>
</dbReference>
<organism evidence="4 5">
    <name type="scientific">Clostridium tagluense</name>
    <dbReference type="NCBI Taxonomy" id="360422"/>
    <lineage>
        <taxon>Bacteria</taxon>
        <taxon>Bacillati</taxon>
        <taxon>Bacillota</taxon>
        <taxon>Clostridia</taxon>
        <taxon>Eubacteriales</taxon>
        <taxon>Clostridiaceae</taxon>
        <taxon>Clostridium</taxon>
    </lineage>
</organism>
<dbReference type="PANTHER" id="PTHR46825">
    <property type="entry name" value="D-ALANYL-D-ALANINE-CARBOXYPEPTIDASE/ENDOPEPTIDASE AMPH"/>
    <property type="match status" value="1"/>
</dbReference>
<dbReference type="Gene3D" id="3.40.710.10">
    <property type="entry name" value="DD-peptidase/beta-lactamase superfamily"/>
    <property type="match status" value="1"/>
</dbReference>
<evidence type="ECO:0000313" key="5">
    <source>
        <dbReference type="Proteomes" id="UP000287872"/>
    </source>
</evidence>
<evidence type="ECO:0000256" key="2">
    <source>
        <dbReference type="ARBA" id="ARBA00023136"/>
    </source>
</evidence>
<comment type="subcellular location">
    <subcellularLocation>
        <location evidence="1">Membrane</location>
    </subcellularLocation>
</comment>